<dbReference type="PANTHER" id="PTHR43268">
    <property type="entry name" value="THIOSULFATE SULFURTRANSFERASE/RHODANESE-LIKE DOMAIN-CONTAINING PROTEIN 2"/>
    <property type="match status" value="1"/>
</dbReference>
<dbReference type="Pfam" id="PF00581">
    <property type="entry name" value="Rhodanese"/>
    <property type="match status" value="1"/>
</dbReference>
<dbReference type="PANTHER" id="PTHR43268:SF6">
    <property type="entry name" value="THIOSULFATE SULFURTRANSFERASE_RHODANESE-LIKE DOMAIN-CONTAINING PROTEIN 2"/>
    <property type="match status" value="1"/>
</dbReference>
<evidence type="ECO:0000313" key="2">
    <source>
        <dbReference type="EMBL" id="CAB4988916.1"/>
    </source>
</evidence>
<name>A0A6J7N6Z5_9ZZZZ</name>
<protein>
    <submittedName>
        <fullName evidence="2">Unannotated protein</fullName>
    </submittedName>
</protein>
<dbReference type="SUPFAM" id="SSF52821">
    <property type="entry name" value="Rhodanese/Cell cycle control phosphatase"/>
    <property type="match status" value="1"/>
</dbReference>
<dbReference type="InterPro" id="IPR022111">
    <property type="entry name" value="Rhodanese_C"/>
</dbReference>
<dbReference type="Gene3D" id="3.30.70.100">
    <property type="match status" value="1"/>
</dbReference>
<dbReference type="AlphaFoldDB" id="A0A6J7N6Z5"/>
<sequence>MTAGSPWLSSLKGWVYPKRLNYGDPDKFECIDPTKILLYYKFTPLADPDAIRLWQRALCERLNLKGRIIISKHGINGTVGGSLASIKTYLRVTREFPAFKDIDFKWSEGKGDEFPRLSIRVRDEIVTFGVPEEIQVDENGIVGGGTHLKPEEVNQLVAERGEEVVFFDGRNAFEARIGKFKNAIVPMVGTTPDFVQELESGKYDHLKNKPIVTYCTGGIRCEVLSMVMKNRGFKEVYQIEGGIVRYGEKFRDGGLWEGSLYVFDQRLKMDFSKSVSVLGVCDYCSQPTNQFHNCYDNNCRKRTLVCADCESSVEAISCLDCRTIAASH</sequence>
<feature type="domain" description="Rhodanese" evidence="1">
    <location>
        <begin position="160"/>
        <end position="255"/>
    </location>
</feature>
<dbReference type="InterPro" id="IPR036873">
    <property type="entry name" value="Rhodanese-like_dom_sf"/>
</dbReference>
<dbReference type="SMART" id="SM00450">
    <property type="entry name" value="RHOD"/>
    <property type="match status" value="1"/>
</dbReference>
<organism evidence="2">
    <name type="scientific">freshwater metagenome</name>
    <dbReference type="NCBI Taxonomy" id="449393"/>
    <lineage>
        <taxon>unclassified sequences</taxon>
        <taxon>metagenomes</taxon>
        <taxon>ecological metagenomes</taxon>
    </lineage>
</organism>
<proteinExistence type="inferred from homology"/>
<reference evidence="2" key="1">
    <citation type="submission" date="2020-05" db="EMBL/GenBank/DDBJ databases">
        <authorList>
            <person name="Chiriac C."/>
            <person name="Salcher M."/>
            <person name="Ghai R."/>
            <person name="Kavagutti S V."/>
        </authorList>
    </citation>
    <scope>NUCLEOTIDE SEQUENCE</scope>
</reference>
<dbReference type="Pfam" id="PF12368">
    <property type="entry name" value="Rhodanese_C"/>
    <property type="match status" value="1"/>
</dbReference>
<dbReference type="Pfam" id="PF17773">
    <property type="entry name" value="UPF0176_N"/>
    <property type="match status" value="1"/>
</dbReference>
<dbReference type="InterPro" id="IPR040503">
    <property type="entry name" value="TRHO_N"/>
</dbReference>
<evidence type="ECO:0000259" key="1">
    <source>
        <dbReference type="PROSITE" id="PS50206"/>
    </source>
</evidence>
<dbReference type="InterPro" id="IPR001763">
    <property type="entry name" value="Rhodanese-like_dom"/>
</dbReference>
<dbReference type="PROSITE" id="PS50206">
    <property type="entry name" value="RHODANESE_3"/>
    <property type="match status" value="1"/>
</dbReference>
<dbReference type="NCBIfam" id="NF001134">
    <property type="entry name" value="PRK00142.1-2"/>
    <property type="match status" value="1"/>
</dbReference>
<dbReference type="InterPro" id="IPR020936">
    <property type="entry name" value="TrhO"/>
</dbReference>
<gene>
    <name evidence="2" type="ORF">UFOPK4000_00578</name>
</gene>
<dbReference type="HAMAP" id="MF_00469">
    <property type="entry name" value="TrhO"/>
    <property type="match status" value="1"/>
</dbReference>
<dbReference type="EMBL" id="CAFBOT010000081">
    <property type="protein sequence ID" value="CAB4988916.1"/>
    <property type="molecule type" value="Genomic_DNA"/>
</dbReference>
<dbReference type="CDD" id="cd01518">
    <property type="entry name" value="RHOD_YceA"/>
    <property type="match status" value="1"/>
</dbReference>
<dbReference type="Gene3D" id="3.40.250.10">
    <property type="entry name" value="Rhodanese-like domain"/>
    <property type="match status" value="1"/>
</dbReference>
<accession>A0A6J7N6Z5</accession>
<dbReference type="NCBIfam" id="NF001135">
    <property type="entry name" value="PRK00142.1-3"/>
    <property type="match status" value="1"/>
</dbReference>